<dbReference type="Gene3D" id="3.10.450.40">
    <property type="match status" value="2"/>
</dbReference>
<feature type="domain" description="Cell wall elongation regulator TseB-like" evidence="1">
    <location>
        <begin position="36"/>
        <end position="80"/>
    </location>
</feature>
<dbReference type="SUPFAM" id="SSF54403">
    <property type="entry name" value="Cystatin/monellin"/>
    <property type="match status" value="2"/>
</dbReference>
<dbReference type="Pfam" id="PF17881">
    <property type="entry name" value="TseB"/>
    <property type="match status" value="1"/>
</dbReference>
<protein>
    <submittedName>
        <fullName evidence="2">Peptidase M4</fullName>
    </submittedName>
</protein>
<evidence type="ECO:0000259" key="1">
    <source>
        <dbReference type="Pfam" id="PF17881"/>
    </source>
</evidence>
<accession>A0A2B5XZD2</accession>
<dbReference type="InterPro" id="IPR046350">
    <property type="entry name" value="Cystatin_sf"/>
</dbReference>
<reference evidence="2 3" key="1">
    <citation type="submission" date="2017-09" db="EMBL/GenBank/DDBJ databases">
        <title>Large-scale bioinformatics analysis of Bacillus genomes uncovers conserved roles of natural products in bacterial physiology.</title>
        <authorList>
            <consortium name="Agbiome Team Llc"/>
            <person name="Bleich R.M."/>
            <person name="Grubbs K.J."/>
            <person name="Santa Maria K.C."/>
            <person name="Allen S.E."/>
            <person name="Farag S."/>
            <person name="Shank E.A."/>
            <person name="Bowers A."/>
        </authorList>
    </citation>
    <scope>NUCLEOTIDE SEQUENCE [LARGE SCALE GENOMIC DNA]</scope>
    <source>
        <strain evidence="2 3">AFS044250</strain>
    </source>
</reference>
<sequence>MKKWIFAIIIVIVASGIYGAYVYNKAMDKKIPKESKSVEIAKEKAKLTKVTSVDYYNGKAAYTVVQGTDEKGEHLIVWVPEKKGDTVVRKKSEGISEKEAIQRTIEQVGVKDKESKRKPKEILKVKLGFEKGLINGVPVDVPLWEVTYIDYDNRYNYYYLEFKDGSFLRLYSAQK</sequence>
<evidence type="ECO:0000313" key="2">
    <source>
        <dbReference type="EMBL" id="PHD69573.1"/>
    </source>
</evidence>
<dbReference type="RefSeq" id="WP_100062428.1">
    <property type="nucleotide sequence ID" value="NZ_NUSQ01000061.1"/>
</dbReference>
<organism evidence="2 3">
    <name type="scientific">Bacillus toyonensis</name>
    <dbReference type="NCBI Taxonomy" id="155322"/>
    <lineage>
        <taxon>Bacteria</taxon>
        <taxon>Bacillati</taxon>
        <taxon>Bacillota</taxon>
        <taxon>Bacilli</taxon>
        <taxon>Bacillales</taxon>
        <taxon>Bacillaceae</taxon>
        <taxon>Bacillus</taxon>
        <taxon>Bacillus cereus group</taxon>
    </lineage>
</organism>
<comment type="caution">
    <text evidence="2">The sequence shown here is derived from an EMBL/GenBank/DDBJ whole genome shotgun (WGS) entry which is preliminary data.</text>
</comment>
<evidence type="ECO:0000313" key="3">
    <source>
        <dbReference type="Proteomes" id="UP000225997"/>
    </source>
</evidence>
<dbReference type="InterPro" id="IPR041401">
    <property type="entry name" value="TseB-like_dom"/>
</dbReference>
<dbReference type="EMBL" id="NUSQ01000061">
    <property type="protein sequence ID" value="PHD69573.1"/>
    <property type="molecule type" value="Genomic_DNA"/>
</dbReference>
<name>A0A2B5XZD2_9BACI</name>
<dbReference type="Proteomes" id="UP000225997">
    <property type="component" value="Unassembled WGS sequence"/>
</dbReference>
<gene>
    <name evidence="2" type="ORF">COF40_15435</name>
</gene>
<dbReference type="AlphaFoldDB" id="A0A2B5XZD2"/>
<proteinExistence type="predicted"/>